<dbReference type="Proteomes" id="UP000244248">
    <property type="component" value="Unassembled WGS sequence"/>
</dbReference>
<evidence type="ECO:0000259" key="2">
    <source>
        <dbReference type="Pfam" id="PF06863"/>
    </source>
</evidence>
<keyword evidence="1" id="KW-1133">Transmembrane helix</keyword>
<feature type="domain" description="DUF1254" evidence="2">
    <location>
        <begin position="86"/>
        <end position="218"/>
    </location>
</feature>
<dbReference type="Pfam" id="PF06863">
    <property type="entry name" value="DUF1254"/>
    <property type="match status" value="1"/>
</dbReference>
<keyword evidence="4" id="KW-1185">Reference proteome</keyword>
<keyword evidence="1" id="KW-0472">Membrane</keyword>
<protein>
    <recommendedName>
        <fullName evidence="2">DUF1254 domain-containing protein</fullName>
    </recommendedName>
</protein>
<dbReference type="AlphaFoldDB" id="A0A2T5MKP3"/>
<reference evidence="3 4" key="1">
    <citation type="submission" date="2018-04" db="EMBL/GenBank/DDBJ databases">
        <title>Novel species isolated from glacier.</title>
        <authorList>
            <person name="Liu Q."/>
            <person name="Xin Y.-H."/>
        </authorList>
    </citation>
    <scope>NUCLEOTIDE SEQUENCE [LARGE SCALE GENOMIC DNA]</scope>
    <source>
        <strain evidence="3 4">GT1R17</strain>
    </source>
</reference>
<dbReference type="InterPro" id="IPR010679">
    <property type="entry name" value="DUF1254"/>
</dbReference>
<evidence type="ECO:0000256" key="1">
    <source>
        <dbReference type="SAM" id="Phobius"/>
    </source>
</evidence>
<name>A0A2T5MKP3_9GAMM</name>
<organism evidence="3 4">
    <name type="scientific">Stenotrophobium rhamnosiphilum</name>
    <dbReference type="NCBI Taxonomy" id="2029166"/>
    <lineage>
        <taxon>Bacteria</taxon>
        <taxon>Pseudomonadati</taxon>
        <taxon>Pseudomonadota</taxon>
        <taxon>Gammaproteobacteria</taxon>
        <taxon>Nevskiales</taxon>
        <taxon>Nevskiaceae</taxon>
        <taxon>Stenotrophobium</taxon>
    </lineage>
</organism>
<gene>
    <name evidence="3" type="ORF">CJD38_03240</name>
</gene>
<evidence type="ECO:0000313" key="4">
    <source>
        <dbReference type="Proteomes" id="UP000244248"/>
    </source>
</evidence>
<dbReference type="Gene3D" id="2.60.40.1610">
    <property type="entry name" value="Domain of unknown function DUF1254"/>
    <property type="match status" value="1"/>
</dbReference>
<accession>A0A2T5MKP3</accession>
<proteinExistence type="predicted"/>
<dbReference type="EMBL" id="QANS01000001">
    <property type="protein sequence ID" value="PTU33134.1"/>
    <property type="molecule type" value="Genomic_DNA"/>
</dbReference>
<sequence length="220" mass="23854">MVACAEEWKVFNHASTLQPGCHSSRELVRHRLACDYARGLQVKVLKLIAVFILIAGLSNLATVAALPYLINAYVAHRIADVVGGYNKALHAPRPDSHARTVVRPSPDLLYTACAFDISEHPLLITAPVQRSYVSVSAFASDTSNFAAINDSLLQADASGNKHFNLVLVREGVSVDLPAGAQVIKAPSDKGLVLFRSLITDEAQLRQLQQDFQAQQNCSPL</sequence>
<keyword evidence="1" id="KW-0812">Transmembrane</keyword>
<comment type="caution">
    <text evidence="3">The sequence shown here is derived from an EMBL/GenBank/DDBJ whole genome shotgun (WGS) entry which is preliminary data.</text>
</comment>
<dbReference type="SUPFAM" id="SSF160935">
    <property type="entry name" value="VPA0735-like"/>
    <property type="match status" value="1"/>
</dbReference>
<feature type="transmembrane region" description="Helical" evidence="1">
    <location>
        <begin position="47"/>
        <end position="70"/>
    </location>
</feature>
<dbReference type="InterPro" id="IPR037050">
    <property type="entry name" value="DUF1254_sf"/>
</dbReference>
<evidence type="ECO:0000313" key="3">
    <source>
        <dbReference type="EMBL" id="PTU33134.1"/>
    </source>
</evidence>